<feature type="compositionally biased region" description="Pro residues" evidence="1">
    <location>
        <begin position="96"/>
        <end position="105"/>
    </location>
</feature>
<feature type="compositionally biased region" description="Pro residues" evidence="1">
    <location>
        <begin position="145"/>
        <end position="159"/>
    </location>
</feature>
<dbReference type="Proteomes" id="UP001215598">
    <property type="component" value="Unassembled WGS sequence"/>
</dbReference>
<accession>A0AAD7NER2</accession>
<protein>
    <submittedName>
        <fullName evidence="2">Uncharacterized protein</fullName>
    </submittedName>
</protein>
<evidence type="ECO:0000256" key="1">
    <source>
        <dbReference type="SAM" id="MobiDB-lite"/>
    </source>
</evidence>
<gene>
    <name evidence="2" type="ORF">B0H16DRAFT_1538769</name>
</gene>
<feature type="compositionally biased region" description="Acidic residues" evidence="1">
    <location>
        <begin position="171"/>
        <end position="180"/>
    </location>
</feature>
<evidence type="ECO:0000313" key="3">
    <source>
        <dbReference type="Proteomes" id="UP001215598"/>
    </source>
</evidence>
<keyword evidence="3" id="KW-1185">Reference proteome</keyword>
<proteinExistence type="predicted"/>
<feature type="compositionally biased region" description="Polar residues" evidence="1">
    <location>
        <begin position="184"/>
        <end position="197"/>
    </location>
</feature>
<comment type="caution">
    <text evidence="2">The sequence shown here is derived from an EMBL/GenBank/DDBJ whole genome shotgun (WGS) entry which is preliminary data.</text>
</comment>
<reference evidence="2" key="1">
    <citation type="submission" date="2023-03" db="EMBL/GenBank/DDBJ databases">
        <title>Massive genome expansion in bonnet fungi (Mycena s.s.) driven by repeated elements and novel gene families across ecological guilds.</title>
        <authorList>
            <consortium name="Lawrence Berkeley National Laboratory"/>
            <person name="Harder C.B."/>
            <person name="Miyauchi S."/>
            <person name="Viragh M."/>
            <person name="Kuo A."/>
            <person name="Thoen E."/>
            <person name="Andreopoulos B."/>
            <person name="Lu D."/>
            <person name="Skrede I."/>
            <person name="Drula E."/>
            <person name="Henrissat B."/>
            <person name="Morin E."/>
            <person name="Kohler A."/>
            <person name="Barry K."/>
            <person name="LaButti K."/>
            <person name="Morin E."/>
            <person name="Salamov A."/>
            <person name="Lipzen A."/>
            <person name="Mereny Z."/>
            <person name="Hegedus B."/>
            <person name="Baldrian P."/>
            <person name="Stursova M."/>
            <person name="Weitz H."/>
            <person name="Taylor A."/>
            <person name="Grigoriev I.V."/>
            <person name="Nagy L.G."/>
            <person name="Martin F."/>
            <person name="Kauserud H."/>
        </authorList>
    </citation>
    <scope>NUCLEOTIDE SEQUENCE</scope>
    <source>
        <strain evidence="2">CBHHK182m</strain>
    </source>
</reference>
<sequence length="280" mass="31113">MNHPYSSAASFIYVNERPLPKLPGLAPPKARLSASASTSTLPSNPPAYEESGWLGEDPYKKLVPPPQHADLLGPDAALREYAQTAPLRPQRSPTFKAPPPPPPPRTGKRDSDVWSVRSVGSVKLRSRITNLYRKHTTKATTPATIPDPFPALPVALPAPEPRDPAEPVSEWVDDEDDEDYESARASSRSSGTPTVATIRTIVSKINSPKKGPRSPWPTKDPPSAWPPAKMPVVIRYEGVDDPEAARRPAPVPYEKRPSERRREDKKYDDWRQRMIERFTV</sequence>
<feature type="compositionally biased region" description="Low complexity" evidence="1">
    <location>
        <begin position="22"/>
        <end position="42"/>
    </location>
</feature>
<organism evidence="2 3">
    <name type="scientific">Mycena metata</name>
    <dbReference type="NCBI Taxonomy" id="1033252"/>
    <lineage>
        <taxon>Eukaryota</taxon>
        <taxon>Fungi</taxon>
        <taxon>Dikarya</taxon>
        <taxon>Basidiomycota</taxon>
        <taxon>Agaricomycotina</taxon>
        <taxon>Agaricomycetes</taxon>
        <taxon>Agaricomycetidae</taxon>
        <taxon>Agaricales</taxon>
        <taxon>Marasmiineae</taxon>
        <taxon>Mycenaceae</taxon>
        <taxon>Mycena</taxon>
    </lineage>
</organism>
<dbReference type="AlphaFoldDB" id="A0AAD7NER2"/>
<evidence type="ECO:0000313" key="2">
    <source>
        <dbReference type="EMBL" id="KAJ7756709.1"/>
    </source>
</evidence>
<name>A0AAD7NER2_9AGAR</name>
<feature type="region of interest" description="Disordered" evidence="1">
    <location>
        <begin position="133"/>
        <end position="266"/>
    </location>
</feature>
<feature type="compositionally biased region" description="Basic and acidic residues" evidence="1">
    <location>
        <begin position="253"/>
        <end position="266"/>
    </location>
</feature>
<dbReference type="EMBL" id="JARKIB010000046">
    <property type="protein sequence ID" value="KAJ7756709.1"/>
    <property type="molecule type" value="Genomic_DNA"/>
</dbReference>
<feature type="compositionally biased region" description="Pro residues" evidence="1">
    <location>
        <begin position="214"/>
        <end position="229"/>
    </location>
</feature>
<feature type="region of interest" description="Disordered" evidence="1">
    <location>
        <begin position="18"/>
        <end position="115"/>
    </location>
</feature>